<comment type="caution">
    <text evidence="6">The sequence shown here is derived from an EMBL/GenBank/DDBJ whole genome shotgun (WGS) entry which is preliminary data.</text>
</comment>
<dbReference type="InterPro" id="IPR011078">
    <property type="entry name" value="PyrdxlP_homeostasis"/>
</dbReference>
<dbReference type="PIRSF" id="PIRSF004848">
    <property type="entry name" value="YBL036c_PLPDEIII"/>
    <property type="match status" value="1"/>
</dbReference>
<evidence type="ECO:0000256" key="2">
    <source>
        <dbReference type="HAMAP-Rule" id="MF_03225"/>
    </source>
</evidence>
<evidence type="ECO:0000256" key="3">
    <source>
        <dbReference type="PIRSR" id="PIRSR004848-1"/>
    </source>
</evidence>
<gene>
    <name evidence="6" type="ORF">Mgra_00001300</name>
</gene>
<dbReference type="PANTHER" id="PTHR10146:SF14">
    <property type="entry name" value="PYRIDOXAL PHOSPHATE HOMEOSTASIS PROTEIN"/>
    <property type="match status" value="1"/>
</dbReference>
<comment type="function">
    <text evidence="2">Pyridoxal 5'-phosphate (PLP)-binding protein, which may be involved in intracellular homeostatic regulation of pyridoxal 5'-phosphate (PLP), the active form of vitamin B6.</text>
</comment>
<dbReference type="SUPFAM" id="SSF51419">
    <property type="entry name" value="PLP-binding barrel"/>
    <property type="match status" value="1"/>
</dbReference>
<dbReference type="OrthoDB" id="10264196at2759"/>
<evidence type="ECO:0000256" key="1">
    <source>
        <dbReference type="ARBA" id="ARBA00022898"/>
    </source>
</evidence>
<dbReference type="FunFam" id="3.20.20.10:FF:000018">
    <property type="entry name" value="Pyridoxal phosphate homeostasis protein"/>
    <property type="match status" value="1"/>
</dbReference>
<dbReference type="Gene3D" id="3.20.20.10">
    <property type="entry name" value="Alanine racemase"/>
    <property type="match status" value="1"/>
</dbReference>
<dbReference type="Pfam" id="PF01168">
    <property type="entry name" value="Ala_racemase_N"/>
    <property type="match status" value="1"/>
</dbReference>
<evidence type="ECO:0000259" key="5">
    <source>
        <dbReference type="Pfam" id="PF01168"/>
    </source>
</evidence>
<organism evidence="6 7">
    <name type="scientific">Meloidogyne graminicola</name>
    <dbReference type="NCBI Taxonomy" id="189291"/>
    <lineage>
        <taxon>Eukaryota</taxon>
        <taxon>Metazoa</taxon>
        <taxon>Ecdysozoa</taxon>
        <taxon>Nematoda</taxon>
        <taxon>Chromadorea</taxon>
        <taxon>Rhabditida</taxon>
        <taxon>Tylenchina</taxon>
        <taxon>Tylenchomorpha</taxon>
        <taxon>Tylenchoidea</taxon>
        <taxon>Meloidogynidae</taxon>
        <taxon>Meloidogyninae</taxon>
        <taxon>Meloidogyne</taxon>
    </lineage>
</organism>
<dbReference type="InterPro" id="IPR001608">
    <property type="entry name" value="Ala_racemase_N"/>
</dbReference>
<proteinExistence type="inferred from homology"/>
<evidence type="ECO:0000313" key="6">
    <source>
        <dbReference type="EMBL" id="KAF7639336.1"/>
    </source>
</evidence>
<keyword evidence="1 2" id="KW-0663">Pyridoxal phosphate</keyword>
<feature type="modified residue" description="N6-(pyridoxal phosphate)lysine" evidence="2 3">
    <location>
        <position position="35"/>
    </location>
</feature>
<dbReference type="NCBIfam" id="TIGR00044">
    <property type="entry name" value="YggS family pyridoxal phosphate-dependent enzyme"/>
    <property type="match status" value="1"/>
</dbReference>
<sequence>MATEIVTKNLLNVLKNVAELGAQYAIDVRLVAVSKTFPSDFIYVCYQKGQRHFGENYVDELELKANDFASRGISDICWHYIGRLQSNKIKKICSINGLWCIETLDNIKHCDLIQTIMKEKKLKLKVFIQVNISGEKNKGGIEPEGLNELVNYIENNCPNLLFIGLMTIGSISESKNCEINSDFELLVKLRNELEIKLNKKLELSMGMSNDYQLAIKYGSNNVRIGSTIFGQRTYPIKNLDIFFFKF</sequence>
<evidence type="ECO:0000313" key="7">
    <source>
        <dbReference type="Proteomes" id="UP000605970"/>
    </source>
</evidence>
<accession>A0A8T0A212</accession>
<name>A0A8T0A212_9BILA</name>
<reference evidence="6" key="1">
    <citation type="journal article" date="2020" name="Ecol. Evol.">
        <title>Genome structure and content of the rice root-knot nematode (Meloidogyne graminicola).</title>
        <authorList>
            <person name="Phan N.T."/>
            <person name="Danchin E.G.J."/>
            <person name="Klopp C."/>
            <person name="Perfus-Barbeoch L."/>
            <person name="Kozlowski D.K."/>
            <person name="Koutsovoulos G.D."/>
            <person name="Lopez-Roques C."/>
            <person name="Bouchez O."/>
            <person name="Zahm M."/>
            <person name="Besnard G."/>
            <person name="Bellafiore S."/>
        </authorList>
    </citation>
    <scope>NUCLEOTIDE SEQUENCE</scope>
    <source>
        <strain evidence="6">VN-18</strain>
    </source>
</reference>
<feature type="domain" description="Alanine racemase N-terminal" evidence="5">
    <location>
        <begin position="12"/>
        <end position="231"/>
    </location>
</feature>
<dbReference type="InterPro" id="IPR029066">
    <property type="entry name" value="PLP-binding_barrel"/>
</dbReference>
<dbReference type="HAMAP" id="MF_02087">
    <property type="entry name" value="PLP_homeostasis"/>
    <property type="match status" value="1"/>
</dbReference>
<protein>
    <recommendedName>
        <fullName evidence="2">Pyridoxal phosphate homeostasis protein</fullName>
        <shortName evidence="2">PLP homeostasis protein</shortName>
    </recommendedName>
</protein>
<evidence type="ECO:0000256" key="4">
    <source>
        <dbReference type="RuleBase" id="RU004514"/>
    </source>
</evidence>
<dbReference type="AlphaFoldDB" id="A0A8T0A212"/>
<dbReference type="PANTHER" id="PTHR10146">
    <property type="entry name" value="PROLINE SYNTHETASE CO-TRANSCRIBED BACTERIAL HOMOLOG PROTEIN"/>
    <property type="match status" value="1"/>
</dbReference>
<comment type="similarity">
    <text evidence="2 4">Belongs to the pyridoxal phosphate-binding protein YggS/PROSC family.</text>
</comment>
<dbReference type="EMBL" id="JABEBT010000006">
    <property type="protein sequence ID" value="KAF7639336.1"/>
    <property type="molecule type" value="Genomic_DNA"/>
</dbReference>
<keyword evidence="7" id="KW-1185">Reference proteome</keyword>
<comment type="cofactor">
    <cofactor evidence="3">
        <name>pyridoxal 5'-phosphate</name>
        <dbReference type="ChEBI" id="CHEBI:597326"/>
    </cofactor>
</comment>
<dbReference type="Proteomes" id="UP000605970">
    <property type="component" value="Unassembled WGS sequence"/>
</dbReference>
<dbReference type="GO" id="GO:0030170">
    <property type="term" value="F:pyridoxal phosphate binding"/>
    <property type="evidence" value="ECO:0007669"/>
    <property type="project" value="UniProtKB-UniRule"/>
</dbReference>